<evidence type="ECO:0000256" key="12">
    <source>
        <dbReference type="PIRSR" id="PIRSR600760-2"/>
    </source>
</evidence>
<dbReference type="GO" id="GO:0007165">
    <property type="term" value="P:signal transduction"/>
    <property type="evidence" value="ECO:0007669"/>
    <property type="project" value="TreeGrafter"/>
</dbReference>
<accession>A0A1N7JZ24</accession>
<dbReference type="InterPro" id="IPR020550">
    <property type="entry name" value="Inositol_monophosphatase_CS"/>
</dbReference>
<evidence type="ECO:0000256" key="6">
    <source>
        <dbReference type="ARBA" id="ARBA00022723"/>
    </source>
</evidence>
<protein>
    <recommendedName>
        <fullName evidence="4 11">Histidinol-phosphatase</fullName>
        <ecNumber evidence="4 11">3.1.3.15</ecNumber>
    </recommendedName>
</protein>
<dbReference type="NCBIfam" id="TIGR02067">
    <property type="entry name" value="his_9_HisN"/>
    <property type="match status" value="1"/>
</dbReference>
<feature type="binding site" evidence="12">
    <location>
        <position position="111"/>
    </location>
    <ligand>
        <name>Mg(2+)</name>
        <dbReference type="ChEBI" id="CHEBI:18420"/>
        <label>1</label>
        <note>catalytic</note>
    </ligand>
</feature>
<organism evidence="13 14">
    <name type="scientific">Phaeovulum vinaykumarii</name>
    <dbReference type="NCBI Taxonomy" id="407234"/>
    <lineage>
        <taxon>Bacteria</taxon>
        <taxon>Pseudomonadati</taxon>
        <taxon>Pseudomonadota</taxon>
        <taxon>Alphaproteobacteria</taxon>
        <taxon>Rhodobacterales</taxon>
        <taxon>Paracoccaceae</taxon>
        <taxon>Phaeovulum</taxon>
    </lineage>
</organism>
<evidence type="ECO:0000313" key="13">
    <source>
        <dbReference type="EMBL" id="SIS54444.1"/>
    </source>
</evidence>
<dbReference type="CDD" id="cd01641">
    <property type="entry name" value="Bacterial_IMPase_like_1"/>
    <property type="match status" value="1"/>
</dbReference>
<keyword evidence="6 12" id="KW-0479">Metal-binding</keyword>
<comment type="cofactor">
    <cofactor evidence="1 12">
        <name>Mg(2+)</name>
        <dbReference type="ChEBI" id="CHEBI:18420"/>
    </cofactor>
</comment>
<dbReference type="EMBL" id="FTOM01000001">
    <property type="protein sequence ID" value="SIS54444.1"/>
    <property type="molecule type" value="Genomic_DNA"/>
</dbReference>
<evidence type="ECO:0000256" key="4">
    <source>
        <dbReference type="ARBA" id="ARBA00013085"/>
    </source>
</evidence>
<evidence type="ECO:0000256" key="1">
    <source>
        <dbReference type="ARBA" id="ARBA00001946"/>
    </source>
</evidence>
<dbReference type="Gene3D" id="3.30.540.10">
    <property type="entry name" value="Fructose-1,6-Bisphosphatase, subunit A, domain 1"/>
    <property type="match status" value="1"/>
</dbReference>
<feature type="binding site" evidence="12">
    <location>
        <position position="108"/>
    </location>
    <ligand>
        <name>Mg(2+)</name>
        <dbReference type="ChEBI" id="CHEBI:18420"/>
        <label>1</label>
        <note>catalytic</note>
    </ligand>
</feature>
<dbReference type="GO" id="GO:0046872">
    <property type="term" value="F:metal ion binding"/>
    <property type="evidence" value="ECO:0007669"/>
    <property type="project" value="UniProtKB-KW"/>
</dbReference>
<dbReference type="GO" id="GO:0006020">
    <property type="term" value="P:inositol metabolic process"/>
    <property type="evidence" value="ECO:0007669"/>
    <property type="project" value="TreeGrafter"/>
</dbReference>
<evidence type="ECO:0000256" key="10">
    <source>
        <dbReference type="ARBA" id="ARBA00049158"/>
    </source>
</evidence>
<dbReference type="PRINTS" id="PR00377">
    <property type="entry name" value="IMPHPHTASES"/>
</dbReference>
<proteinExistence type="inferred from homology"/>
<dbReference type="RefSeq" id="WP_083947533.1">
    <property type="nucleotide sequence ID" value="NZ_FTOM01000001.1"/>
</dbReference>
<feature type="binding site" evidence="12">
    <location>
        <position position="110"/>
    </location>
    <ligand>
        <name>Mg(2+)</name>
        <dbReference type="ChEBI" id="CHEBI:18420"/>
        <label>1</label>
        <note>catalytic</note>
    </ligand>
</feature>
<keyword evidence="5" id="KW-0028">Amino-acid biosynthesis</keyword>
<name>A0A1N7JZ24_9RHOB</name>
<comment type="similarity">
    <text evidence="3">Belongs to the inositol monophosphatase superfamily.</text>
</comment>
<reference evidence="14" key="1">
    <citation type="submission" date="2017-01" db="EMBL/GenBank/DDBJ databases">
        <authorList>
            <person name="Varghese N."/>
            <person name="Submissions S."/>
        </authorList>
    </citation>
    <scope>NUCLEOTIDE SEQUENCE [LARGE SCALE GENOMIC DNA]</scope>
    <source>
        <strain evidence="14">DSM 18714</strain>
    </source>
</reference>
<dbReference type="GO" id="GO:0004401">
    <property type="term" value="F:histidinol-phosphatase activity"/>
    <property type="evidence" value="ECO:0007669"/>
    <property type="project" value="UniProtKB-UniRule"/>
</dbReference>
<keyword evidence="7" id="KW-0378">Hydrolase</keyword>
<evidence type="ECO:0000256" key="11">
    <source>
        <dbReference type="NCBIfam" id="TIGR02067"/>
    </source>
</evidence>
<dbReference type="Proteomes" id="UP000186098">
    <property type="component" value="Unassembled WGS sequence"/>
</dbReference>
<keyword evidence="9" id="KW-0368">Histidine biosynthesis</keyword>
<evidence type="ECO:0000313" key="14">
    <source>
        <dbReference type="Proteomes" id="UP000186098"/>
    </source>
</evidence>
<dbReference type="STRING" id="407234.SAMN05421795_101454"/>
<evidence type="ECO:0000256" key="7">
    <source>
        <dbReference type="ARBA" id="ARBA00022801"/>
    </source>
</evidence>
<dbReference type="Gene3D" id="3.40.190.80">
    <property type="match status" value="1"/>
</dbReference>
<dbReference type="PROSITE" id="PS00630">
    <property type="entry name" value="IMP_2"/>
    <property type="match status" value="1"/>
</dbReference>
<dbReference type="InterPro" id="IPR000760">
    <property type="entry name" value="Inositol_monophosphatase-like"/>
</dbReference>
<evidence type="ECO:0000256" key="8">
    <source>
        <dbReference type="ARBA" id="ARBA00022842"/>
    </source>
</evidence>
<feature type="binding site" evidence="12">
    <location>
        <position position="92"/>
    </location>
    <ligand>
        <name>Mg(2+)</name>
        <dbReference type="ChEBI" id="CHEBI:18420"/>
        <label>1</label>
        <note>catalytic</note>
    </ligand>
</feature>
<dbReference type="Pfam" id="PF00459">
    <property type="entry name" value="Inositol_P"/>
    <property type="match status" value="1"/>
</dbReference>
<evidence type="ECO:0000256" key="5">
    <source>
        <dbReference type="ARBA" id="ARBA00022605"/>
    </source>
</evidence>
<sequence length="282" mass="29419">MTRPLAPLSDPDALRRAAQIPPAERAALIALAHELAEAARAAILPLFRSEGLFADNKRPADFDPVTEADRAAERAMRAVLARARPQDAILGEEYGPQAGDSGLTWVLDPIDGTRSFISGTPTWGVLIGLSDADGPLLGVIDQPYIGERFLGGFGEACVTGPLGPRPLRTRAPRPLAQALILSTFPEVGTPAEGAAFRRVSQAARLTRYGTDCYGYALVAAGQVDLVIEAGLQPYDVAAPIAVVEAAGGLVTDWQGGPAHQGGQVIAAANPEIHAEALALLNA</sequence>
<comment type="pathway">
    <text evidence="2">Amino-acid biosynthesis; L-histidine biosynthesis; L-histidine from 5-phospho-alpha-D-ribose 1-diphosphate: step 8/9.</text>
</comment>
<gene>
    <name evidence="13" type="ORF">SAMN05421795_101454</name>
</gene>
<dbReference type="PANTHER" id="PTHR20854">
    <property type="entry name" value="INOSITOL MONOPHOSPHATASE"/>
    <property type="match status" value="1"/>
</dbReference>
<dbReference type="EC" id="3.1.3.15" evidence="4 11"/>
<evidence type="ECO:0000256" key="9">
    <source>
        <dbReference type="ARBA" id="ARBA00023102"/>
    </source>
</evidence>
<dbReference type="UniPathway" id="UPA00031">
    <property type="reaction ID" value="UER00013"/>
</dbReference>
<dbReference type="SUPFAM" id="SSF56655">
    <property type="entry name" value="Carbohydrate phosphatase"/>
    <property type="match status" value="1"/>
</dbReference>
<evidence type="ECO:0000256" key="3">
    <source>
        <dbReference type="ARBA" id="ARBA00009759"/>
    </source>
</evidence>
<dbReference type="PANTHER" id="PTHR20854:SF4">
    <property type="entry name" value="INOSITOL-1-MONOPHOSPHATASE-RELATED"/>
    <property type="match status" value="1"/>
</dbReference>
<comment type="catalytic activity">
    <reaction evidence="10">
        <text>L-histidinol phosphate + H2O = L-histidinol + phosphate</text>
        <dbReference type="Rhea" id="RHEA:14465"/>
        <dbReference type="ChEBI" id="CHEBI:15377"/>
        <dbReference type="ChEBI" id="CHEBI:43474"/>
        <dbReference type="ChEBI" id="CHEBI:57699"/>
        <dbReference type="ChEBI" id="CHEBI:57980"/>
        <dbReference type="EC" id="3.1.3.15"/>
    </reaction>
</comment>
<feature type="binding site" evidence="12">
    <location>
        <position position="235"/>
    </location>
    <ligand>
        <name>Mg(2+)</name>
        <dbReference type="ChEBI" id="CHEBI:18420"/>
        <label>1</label>
        <note>catalytic</note>
    </ligand>
</feature>
<keyword evidence="14" id="KW-1185">Reference proteome</keyword>
<keyword evidence="8 12" id="KW-0460">Magnesium</keyword>
<dbReference type="PROSITE" id="PS00629">
    <property type="entry name" value="IMP_1"/>
    <property type="match status" value="1"/>
</dbReference>
<dbReference type="GO" id="GO:0046854">
    <property type="term" value="P:phosphatidylinositol phosphate biosynthetic process"/>
    <property type="evidence" value="ECO:0007669"/>
    <property type="project" value="InterPro"/>
</dbReference>
<dbReference type="GO" id="GO:0000105">
    <property type="term" value="P:L-histidine biosynthetic process"/>
    <property type="evidence" value="ECO:0007669"/>
    <property type="project" value="UniProtKB-UniRule"/>
</dbReference>
<dbReference type="GO" id="GO:0008934">
    <property type="term" value="F:inositol monophosphate 1-phosphatase activity"/>
    <property type="evidence" value="ECO:0007669"/>
    <property type="project" value="TreeGrafter"/>
</dbReference>
<dbReference type="AlphaFoldDB" id="A0A1N7JZ24"/>
<dbReference type="OrthoDB" id="9785695at2"/>
<dbReference type="InterPro" id="IPR011809">
    <property type="entry name" value="His_9_proposed"/>
</dbReference>
<dbReference type="InterPro" id="IPR020583">
    <property type="entry name" value="Inositol_monoP_metal-BS"/>
</dbReference>
<evidence type="ECO:0000256" key="2">
    <source>
        <dbReference type="ARBA" id="ARBA00004970"/>
    </source>
</evidence>